<keyword evidence="2" id="KW-1133">Transmembrane helix</keyword>
<evidence type="ECO:0000256" key="1">
    <source>
        <dbReference type="SAM" id="MobiDB-lite"/>
    </source>
</evidence>
<keyword evidence="2" id="KW-0472">Membrane</keyword>
<feature type="compositionally biased region" description="Basic residues" evidence="1">
    <location>
        <begin position="467"/>
        <end position="486"/>
    </location>
</feature>
<comment type="caution">
    <text evidence="3">The sequence shown here is derived from an EMBL/GenBank/DDBJ whole genome shotgun (WGS) entry which is preliminary data.</text>
</comment>
<feature type="compositionally biased region" description="Low complexity" evidence="1">
    <location>
        <begin position="524"/>
        <end position="542"/>
    </location>
</feature>
<keyword evidence="2" id="KW-0812">Transmembrane</keyword>
<sequence length="765" mass="81479">MDFNEGGSSPWFNTKGRSTVAGLTSTPENADLFTELARDGTIGALVTYLDTEQPSVSTIALICYIVLGMVLLELFVLLPLSALGLRRYTGGVGLIPWLFCELVLLACAGVQLVCLLSMISTWYGMNDGLVTKWPEAYTWTFGLLRNYTKLTVQLLKEAKDPTPDIDNALTLTTSGINWLQGNMSAWDNNFGAYAALQHMVTGPMSLLQMGALGLALAVAVAAALLACGAWNRRSRNLEKGGKSPVFVGFVLLAGAVLLLTHLGVALPMIARLLPVCVLADTYFCGPYRAGSYGILNDGVARVWPLAHRPEPFCRLVPSALLAKCSTKDTTPIKSLAECPKKDAKKKALAFAHDAVANQVLLLQPPPPQPPPPQPPPPQPPQPPQPAPDTPAAPKGKKPIGDCFYPYKIIDTDMTAACPLFTDDLVGHWMAIVLSVGFGVLSSLAAGAIAVIFLAIGDSRRSTTITKKIVRKRRVKKRKKKKPKKAHPAATTTTTSASTTTAASPSSPTRARRGASSGPRPYDGPTKTKAPSPSSSATAPSATYASGRRRVTSALRPFPEAPTPLSANVTPDGDDGASCSAHANHLACRTSHSRRFDDPCSHGRILRRQPAVGHVLQQRGRLRHQLRDAGIRAGSANGTLSVAARWSLDNGVDANAFGVRVHGATVVGFVPFQEHVADGRRDGRPAVRDARNCGQRVTSAGRRGGPTACGARSIRKRSGASGQEVDSGGASEELALPRRHGGGRVRVFWNKEPFNATTLPKLEKRA</sequence>
<evidence type="ECO:0000256" key="2">
    <source>
        <dbReference type="SAM" id="Phobius"/>
    </source>
</evidence>
<feature type="compositionally biased region" description="Pro residues" evidence="1">
    <location>
        <begin position="363"/>
        <end position="390"/>
    </location>
</feature>
<protein>
    <submittedName>
        <fullName evidence="3">Uncharacterized protein</fullName>
    </submittedName>
</protein>
<dbReference type="Proteomes" id="UP001321473">
    <property type="component" value="Unassembled WGS sequence"/>
</dbReference>
<reference evidence="3 4" key="1">
    <citation type="journal article" date="2023" name="Arcadia Sci">
        <title>De novo assembly of a long-read Amblyomma americanum tick genome.</title>
        <authorList>
            <person name="Chou S."/>
            <person name="Poskanzer K.E."/>
            <person name="Rollins M."/>
            <person name="Thuy-Boun P.S."/>
        </authorList>
    </citation>
    <scope>NUCLEOTIDE SEQUENCE [LARGE SCALE GENOMIC DNA]</scope>
    <source>
        <strain evidence="3">F_SG_1</strain>
        <tissue evidence="3">Salivary glands</tissue>
    </source>
</reference>
<feature type="transmembrane region" description="Helical" evidence="2">
    <location>
        <begin position="428"/>
        <end position="456"/>
    </location>
</feature>
<feature type="compositionally biased region" description="Low complexity" evidence="1">
    <location>
        <begin position="487"/>
        <end position="517"/>
    </location>
</feature>
<feature type="region of interest" description="Disordered" evidence="1">
    <location>
        <begin position="691"/>
        <end position="741"/>
    </location>
</feature>
<organism evidence="3 4">
    <name type="scientific">Amblyomma americanum</name>
    <name type="common">Lone star tick</name>
    <dbReference type="NCBI Taxonomy" id="6943"/>
    <lineage>
        <taxon>Eukaryota</taxon>
        <taxon>Metazoa</taxon>
        <taxon>Ecdysozoa</taxon>
        <taxon>Arthropoda</taxon>
        <taxon>Chelicerata</taxon>
        <taxon>Arachnida</taxon>
        <taxon>Acari</taxon>
        <taxon>Parasitiformes</taxon>
        <taxon>Ixodida</taxon>
        <taxon>Ixodoidea</taxon>
        <taxon>Ixodidae</taxon>
        <taxon>Amblyomminae</taxon>
        <taxon>Amblyomma</taxon>
    </lineage>
</organism>
<dbReference type="AlphaFoldDB" id="A0AAQ4DXW5"/>
<evidence type="ECO:0000313" key="4">
    <source>
        <dbReference type="Proteomes" id="UP001321473"/>
    </source>
</evidence>
<feature type="region of interest" description="Disordered" evidence="1">
    <location>
        <begin position="466"/>
        <end position="579"/>
    </location>
</feature>
<gene>
    <name evidence="3" type="ORF">V5799_005910</name>
</gene>
<dbReference type="EMBL" id="JARKHS020025589">
    <property type="protein sequence ID" value="KAK8767305.1"/>
    <property type="molecule type" value="Genomic_DNA"/>
</dbReference>
<feature type="region of interest" description="Disordered" evidence="1">
    <location>
        <begin position="361"/>
        <end position="396"/>
    </location>
</feature>
<proteinExistence type="predicted"/>
<feature type="transmembrane region" description="Helical" evidence="2">
    <location>
        <begin position="243"/>
        <end position="264"/>
    </location>
</feature>
<feature type="transmembrane region" description="Helical" evidence="2">
    <location>
        <begin position="59"/>
        <end position="85"/>
    </location>
</feature>
<keyword evidence="4" id="KW-1185">Reference proteome</keyword>
<evidence type="ECO:0000313" key="3">
    <source>
        <dbReference type="EMBL" id="KAK8767305.1"/>
    </source>
</evidence>
<feature type="transmembrane region" description="Helical" evidence="2">
    <location>
        <begin position="97"/>
        <end position="123"/>
    </location>
</feature>
<accession>A0AAQ4DXW5</accession>
<name>A0AAQ4DXW5_AMBAM</name>
<feature type="transmembrane region" description="Helical" evidence="2">
    <location>
        <begin position="206"/>
        <end position="231"/>
    </location>
</feature>